<gene>
    <name evidence="1" type="ORF">D9X91_16595</name>
</gene>
<keyword evidence="2" id="KW-1185">Reference proteome</keyword>
<protein>
    <submittedName>
        <fullName evidence="1">Uncharacterized protein</fullName>
    </submittedName>
</protein>
<reference evidence="1 2" key="1">
    <citation type="submission" date="2018-10" db="EMBL/GenBank/DDBJ databases">
        <title>Falsibacillus sp. genome draft.</title>
        <authorList>
            <person name="Shi S."/>
        </authorList>
    </citation>
    <scope>NUCLEOTIDE SEQUENCE [LARGE SCALE GENOMIC DNA]</scope>
    <source>
        <strain evidence="1 2">GY 10110</strain>
    </source>
</reference>
<dbReference type="AlphaFoldDB" id="A0A3L7JS07"/>
<evidence type="ECO:0000313" key="1">
    <source>
        <dbReference type="EMBL" id="RLQ93603.1"/>
    </source>
</evidence>
<organism evidence="1 2">
    <name type="scientific">Falsibacillus albus</name>
    <dbReference type="NCBI Taxonomy" id="2478915"/>
    <lineage>
        <taxon>Bacteria</taxon>
        <taxon>Bacillati</taxon>
        <taxon>Bacillota</taxon>
        <taxon>Bacilli</taxon>
        <taxon>Bacillales</taxon>
        <taxon>Bacillaceae</taxon>
        <taxon>Falsibacillus</taxon>
    </lineage>
</organism>
<accession>A0A3L7JS07</accession>
<dbReference type="RefSeq" id="WP_121681773.1">
    <property type="nucleotide sequence ID" value="NZ_RCVZ01000013.1"/>
</dbReference>
<sequence length="294" mass="33877">MNEELKRLCDEDQRDMKELPPNRVEKDRMRRKRVMEILNEGGAAEGIDYTHAAVIFQHGETLDDWWTAHQLAYQASELGFRQAKWLSAVALDRWLLRQGKPTRFGTQYIHLGGMIRLARFDLSTTDEERKEWDVPSISDSLMYNNETIRGMPEGRVISSFKIPELKMNVVSLSKDIVHSPTFEGEIIGCTPDDRPIFRNCQNWNWINKNDGTTLDLGWLLIPYAPTIAHILVNKEKVELKGSKLNGEPVIWVVDHALTLYVKSDKGVWAITGNDYKRIEELALTFLLEQQGKHT</sequence>
<dbReference type="EMBL" id="RCVZ01000013">
    <property type="protein sequence ID" value="RLQ93603.1"/>
    <property type="molecule type" value="Genomic_DNA"/>
</dbReference>
<dbReference type="OrthoDB" id="9814760at2"/>
<evidence type="ECO:0000313" key="2">
    <source>
        <dbReference type="Proteomes" id="UP000276770"/>
    </source>
</evidence>
<dbReference type="Proteomes" id="UP000276770">
    <property type="component" value="Unassembled WGS sequence"/>
</dbReference>
<name>A0A3L7JS07_9BACI</name>
<proteinExistence type="predicted"/>
<comment type="caution">
    <text evidence="1">The sequence shown here is derived from an EMBL/GenBank/DDBJ whole genome shotgun (WGS) entry which is preliminary data.</text>
</comment>